<protein>
    <submittedName>
        <fullName evidence="1">Uncharacterized protein</fullName>
    </submittedName>
</protein>
<dbReference type="Gene3D" id="1.20.1050.10">
    <property type="match status" value="1"/>
</dbReference>
<reference evidence="1" key="1">
    <citation type="submission" date="2021-03" db="EMBL/GenBank/DDBJ databases">
        <authorList>
            <person name="Li Z."/>
            <person name="Yang C."/>
        </authorList>
    </citation>
    <scope>NUCLEOTIDE SEQUENCE</scope>
    <source>
        <strain evidence="1">Dzin_1.0</strain>
        <tissue evidence="1">Leaf</tissue>
    </source>
</reference>
<reference evidence="1" key="2">
    <citation type="journal article" date="2022" name="Hortic Res">
        <title>The genome of Dioscorea zingiberensis sheds light on the biosynthesis, origin and evolution of the medicinally important diosgenin saponins.</title>
        <authorList>
            <person name="Li Y."/>
            <person name="Tan C."/>
            <person name="Li Z."/>
            <person name="Guo J."/>
            <person name="Li S."/>
            <person name="Chen X."/>
            <person name="Wang C."/>
            <person name="Dai X."/>
            <person name="Yang H."/>
            <person name="Song W."/>
            <person name="Hou L."/>
            <person name="Xu J."/>
            <person name="Tong Z."/>
            <person name="Xu A."/>
            <person name="Yuan X."/>
            <person name="Wang W."/>
            <person name="Yang Q."/>
            <person name="Chen L."/>
            <person name="Sun Z."/>
            <person name="Wang K."/>
            <person name="Pan B."/>
            <person name="Chen J."/>
            <person name="Bao Y."/>
            <person name="Liu F."/>
            <person name="Qi X."/>
            <person name="Gang D.R."/>
            <person name="Wen J."/>
            <person name="Li J."/>
        </authorList>
    </citation>
    <scope>NUCLEOTIDE SEQUENCE</scope>
    <source>
        <strain evidence="1">Dzin_1.0</strain>
    </source>
</reference>
<dbReference type="EMBL" id="JAGGNH010000002">
    <property type="protein sequence ID" value="KAJ0982798.1"/>
    <property type="molecule type" value="Genomic_DNA"/>
</dbReference>
<organism evidence="1 2">
    <name type="scientific">Dioscorea zingiberensis</name>
    <dbReference type="NCBI Taxonomy" id="325984"/>
    <lineage>
        <taxon>Eukaryota</taxon>
        <taxon>Viridiplantae</taxon>
        <taxon>Streptophyta</taxon>
        <taxon>Embryophyta</taxon>
        <taxon>Tracheophyta</taxon>
        <taxon>Spermatophyta</taxon>
        <taxon>Magnoliopsida</taxon>
        <taxon>Liliopsida</taxon>
        <taxon>Dioscoreales</taxon>
        <taxon>Dioscoreaceae</taxon>
        <taxon>Dioscorea</taxon>
    </lineage>
</organism>
<dbReference type="Proteomes" id="UP001085076">
    <property type="component" value="Miscellaneous, Linkage group lg02"/>
</dbReference>
<dbReference type="InterPro" id="IPR036282">
    <property type="entry name" value="Glutathione-S-Trfase_C_sf"/>
</dbReference>
<accession>A0A9D5D0K9</accession>
<evidence type="ECO:0000313" key="1">
    <source>
        <dbReference type="EMBL" id="KAJ0982798.1"/>
    </source>
</evidence>
<evidence type="ECO:0000313" key="2">
    <source>
        <dbReference type="Proteomes" id="UP001085076"/>
    </source>
</evidence>
<proteinExistence type="predicted"/>
<name>A0A9D5D0K9_9LILI</name>
<dbReference type="OrthoDB" id="4951845at2759"/>
<sequence>MAAAGVVSAEIPKSAEGGDDLLLSRYRMLDLSTVDGFMDDRSEDACGECFGGGQDADGKRGHGDRAGGEGHLIRLAMVGPLAFYKGLVPNFGLLGRIMGCDHVLNFGTEKMENVKLLDENKTPKLVAWDELFCLDDAMKKVMPQIDKLLEYVKMRVDGGGGGGGGTPSTK</sequence>
<gene>
    <name evidence="1" type="ORF">J5N97_011053</name>
</gene>
<dbReference type="SUPFAM" id="SSF47616">
    <property type="entry name" value="GST C-terminal domain-like"/>
    <property type="match status" value="1"/>
</dbReference>
<dbReference type="AlphaFoldDB" id="A0A9D5D0K9"/>
<keyword evidence="2" id="KW-1185">Reference proteome</keyword>
<comment type="caution">
    <text evidence="1">The sequence shown here is derived from an EMBL/GenBank/DDBJ whole genome shotgun (WGS) entry which is preliminary data.</text>
</comment>